<evidence type="ECO:0000313" key="1">
    <source>
        <dbReference type="EMBL" id="MBX72619.1"/>
    </source>
</evidence>
<protein>
    <submittedName>
        <fullName evidence="1">Uncharacterized protein</fullName>
    </submittedName>
</protein>
<proteinExistence type="predicted"/>
<dbReference type="EMBL" id="GGEC01092135">
    <property type="protein sequence ID" value="MBX72619.1"/>
    <property type="molecule type" value="Transcribed_RNA"/>
</dbReference>
<sequence>MCQNPPKDHLELCFVCESEVTSKRLRRLVLNAPSVMHAVGSMRKFAYSPKTAPGR</sequence>
<accession>A0A2P2R051</accession>
<organism evidence="1">
    <name type="scientific">Rhizophora mucronata</name>
    <name type="common">Asiatic mangrove</name>
    <dbReference type="NCBI Taxonomy" id="61149"/>
    <lineage>
        <taxon>Eukaryota</taxon>
        <taxon>Viridiplantae</taxon>
        <taxon>Streptophyta</taxon>
        <taxon>Embryophyta</taxon>
        <taxon>Tracheophyta</taxon>
        <taxon>Spermatophyta</taxon>
        <taxon>Magnoliopsida</taxon>
        <taxon>eudicotyledons</taxon>
        <taxon>Gunneridae</taxon>
        <taxon>Pentapetalae</taxon>
        <taxon>rosids</taxon>
        <taxon>fabids</taxon>
        <taxon>Malpighiales</taxon>
        <taxon>Rhizophoraceae</taxon>
        <taxon>Rhizophora</taxon>
    </lineage>
</organism>
<reference evidence="1" key="1">
    <citation type="submission" date="2018-02" db="EMBL/GenBank/DDBJ databases">
        <title>Rhizophora mucronata_Transcriptome.</title>
        <authorList>
            <person name="Meera S.P."/>
            <person name="Sreeshan A."/>
            <person name="Augustine A."/>
        </authorList>
    </citation>
    <scope>NUCLEOTIDE SEQUENCE</scope>
    <source>
        <tissue evidence="1">Leaf</tissue>
    </source>
</reference>
<dbReference type="AlphaFoldDB" id="A0A2P2R051"/>
<name>A0A2P2R051_RHIMU</name>